<evidence type="ECO:0000256" key="3">
    <source>
        <dbReference type="SAM" id="Phobius"/>
    </source>
</evidence>
<proteinExistence type="predicted"/>
<dbReference type="Proteomes" id="UP001153714">
    <property type="component" value="Chromosome 9"/>
</dbReference>
<feature type="transmembrane region" description="Helical" evidence="3">
    <location>
        <begin position="295"/>
        <end position="318"/>
    </location>
</feature>
<dbReference type="OrthoDB" id="4691307at2759"/>
<dbReference type="Pfam" id="PF13855">
    <property type="entry name" value="LRR_8"/>
    <property type="match status" value="2"/>
</dbReference>
<dbReference type="SUPFAM" id="SSF52058">
    <property type="entry name" value="L domain-like"/>
    <property type="match status" value="1"/>
</dbReference>
<dbReference type="EMBL" id="OU893340">
    <property type="protein sequence ID" value="CAG9796440.1"/>
    <property type="molecule type" value="Genomic_DNA"/>
</dbReference>
<keyword evidence="3" id="KW-0472">Membrane</keyword>
<evidence type="ECO:0000256" key="4">
    <source>
        <dbReference type="SAM" id="SignalP"/>
    </source>
</evidence>
<dbReference type="Gene3D" id="3.80.10.10">
    <property type="entry name" value="Ribonuclease Inhibitor"/>
    <property type="match status" value="1"/>
</dbReference>
<dbReference type="AlphaFoldDB" id="A0A9N9RGN8"/>
<dbReference type="SMART" id="SM00369">
    <property type="entry name" value="LRR_TYP"/>
    <property type="match status" value="4"/>
</dbReference>
<accession>A0A9N9RGN8</accession>
<dbReference type="InterPro" id="IPR032675">
    <property type="entry name" value="LRR_dom_sf"/>
</dbReference>
<dbReference type="PANTHER" id="PTHR45712">
    <property type="entry name" value="AGAP008170-PA"/>
    <property type="match status" value="1"/>
</dbReference>
<keyword evidence="2" id="KW-0677">Repeat</keyword>
<reference evidence="5" key="1">
    <citation type="submission" date="2021-12" db="EMBL/GenBank/DDBJ databases">
        <authorList>
            <person name="King R."/>
        </authorList>
    </citation>
    <scope>NUCLEOTIDE SEQUENCE</scope>
</reference>
<sequence>MAINCYAVSIVVFCLSYVVGSDFCPKVCDCDMDSGLNRATCIDQNLIGVDVGVPKGVQKYILTHNLISELDNFCFKDAGYLSLEILNLSYNKIFWIGLHAFSGLESLVHIDLSYNRLRYIPSDLFWDTPKLTNLDLSSNIFEKLKNEPFLMHSNLRVLNLNNCHIMALSDRLFTRLPNLRKLDLSDNYVVTFGTQVLAPLRKLQKIELKSDYLKCTAGFMNVETFIIDHDIIYKKQCSKLAPKMSEKIISLVTVEKEEVNVNDVWNITRPETEPGHVETTTPLTPFEKFDKKFSAFQAFILGLELGLAIGVVGTYIWLRQFCKCGQLTCFRSRRETRRIQRRRDGDMRTSLLWNNIISPDLETPPTFRRQLSLPDRGPPYPTYGVPVVRQAAPLQVDAIRLPNRAETPPPPYHECRINM</sequence>
<reference evidence="5" key="2">
    <citation type="submission" date="2022-10" db="EMBL/GenBank/DDBJ databases">
        <authorList>
            <consortium name="ENA_rothamsted_submissions"/>
            <consortium name="culmorum"/>
            <person name="King R."/>
        </authorList>
    </citation>
    <scope>NUCLEOTIDE SEQUENCE</scope>
</reference>
<keyword evidence="1" id="KW-0433">Leucine-rich repeat</keyword>
<keyword evidence="3" id="KW-1133">Transmembrane helix</keyword>
<dbReference type="PANTHER" id="PTHR45712:SF22">
    <property type="entry name" value="INSULIN-LIKE GROWTH FACTOR-BINDING PROTEIN COMPLEX ACID LABILE SUBUNIT"/>
    <property type="match status" value="1"/>
</dbReference>
<keyword evidence="3" id="KW-0812">Transmembrane</keyword>
<evidence type="ECO:0000256" key="2">
    <source>
        <dbReference type="ARBA" id="ARBA00022737"/>
    </source>
</evidence>
<keyword evidence="6" id="KW-1185">Reference proteome</keyword>
<protein>
    <submittedName>
        <fullName evidence="5">Uncharacterized protein</fullName>
    </submittedName>
</protein>
<dbReference type="InterPro" id="IPR050333">
    <property type="entry name" value="SLRP"/>
</dbReference>
<dbReference type="PROSITE" id="PS51450">
    <property type="entry name" value="LRR"/>
    <property type="match status" value="2"/>
</dbReference>
<feature type="chain" id="PRO_5040313024" evidence="4">
    <location>
        <begin position="21"/>
        <end position="419"/>
    </location>
</feature>
<name>A0A9N9RGN8_9NEOP</name>
<dbReference type="InterPro" id="IPR001611">
    <property type="entry name" value="Leu-rich_rpt"/>
</dbReference>
<keyword evidence="4" id="KW-0732">Signal</keyword>
<evidence type="ECO:0000313" key="5">
    <source>
        <dbReference type="EMBL" id="CAG9796440.1"/>
    </source>
</evidence>
<organism evidence="5 6">
    <name type="scientific">Diatraea saccharalis</name>
    <name type="common">sugarcane borer</name>
    <dbReference type="NCBI Taxonomy" id="40085"/>
    <lineage>
        <taxon>Eukaryota</taxon>
        <taxon>Metazoa</taxon>
        <taxon>Ecdysozoa</taxon>
        <taxon>Arthropoda</taxon>
        <taxon>Hexapoda</taxon>
        <taxon>Insecta</taxon>
        <taxon>Pterygota</taxon>
        <taxon>Neoptera</taxon>
        <taxon>Endopterygota</taxon>
        <taxon>Lepidoptera</taxon>
        <taxon>Glossata</taxon>
        <taxon>Ditrysia</taxon>
        <taxon>Pyraloidea</taxon>
        <taxon>Crambidae</taxon>
        <taxon>Crambinae</taxon>
        <taxon>Diatraea</taxon>
    </lineage>
</organism>
<evidence type="ECO:0000256" key="1">
    <source>
        <dbReference type="ARBA" id="ARBA00022614"/>
    </source>
</evidence>
<gene>
    <name evidence="5" type="ORF">DIATSA_LOCUS13633</name>
</gene>
<dbReference type="InterPro" id="IPR003591">
    <property type="entry name" value="Leu-rich_rpt_typical-subtyp"/>
</dbReference>
<feature type="signal peptide" evidence="4">
    <location>
        <begin position="1"/>
        <end position="20"/>
    </location>
</feature>
<evidence type="ECO:0000313" key="6">
    <source>
        <dbReference type="Proteomes" id="UP001153714"/>
    </source>
</evidence>